<dbReference type="Ensembl" id="ENSGACT00000082315.1">
    <property type="protein sequence ID" value="ENSGACP00000061332.1"/>
    <property type="gene ID" value="ENSGACG00000029698.1"/>
</dbReference>
<protein>
    <recommendedName>
        <fullName evidence="2">ribonuclease H</fullName>
        <ecNumber evidence="2">3.1.26.4</ecNumber>
    </recommendedName>
</protein>
<dbReference type="Pfam" id="PF00078">
    <property type="entry name" value="RVT_1"/>
    <property type="match status" value="1"/>
</dbReference>
<name>A0AAQ4RED7_GASAC</name>
<evidence type="ECO:0000313" key="4">
    <source>
        <dbReference type="Ensembl" id="ENSGACP00000061332.1"/>
    </source>
</evidence>
<dbReference type="Ensembl" id="ENSGACT00000038783.1">
    <property type="protein sequence ID" value="ENSGACP00000028084.1"/>
    <property type="gene ID" value="ENSGACG00000029698.1"/>
</dbReference>
<evidence type="ECO:0000256" key="2">
    <source>
        <dbReference type="ARBA" id="ARBA00012180"/>
    </source>
</evidence>
<dbReference type="PANTHER" id="PTHR33064">
    <property type="entry name" value="POL PROTEIN"/>
    <property type="match status" value="1"/>
</dbReference>
<dbReference type="PROSITE" id="PS50878">
    <property type="entry name" value="RT_POL"/>
    <property type="match status" value="1"/>
</dbReference>
<dbReference type="Proteomes" id="UP000007635">
    <property type="component" value="Unassembled WGS sequence"/>
</dbReference>
<keyword evidence="5" id="KW-1185">Reference proteome</keyword>
<dbReference type="Ensembl" id="ENSGACT00000050257.1">
    <property type="protein sequence ID" value="ENSGACP00000034561.1"/>
    <property type="gene ID" value="ENSGACG00000029698.1"/>
</dbReference>
<dbReference type="Ensembl" id="ENSGACT00000067137.1">
    <property type="protein sequence ID" value="ENSGACP00000035201.1"/>
    <property type="gene ID" value="ENSGACG00000029698.1"/>
</dbReference>
<dbReference type="EC" id="3.1.26.4" evidence="2"/>
<feature type="domain" description="Reverse transcriptase" evidence="3">
    <location>
        <begin position="94"/>
        <end position="278"/>
    </location>
</feature>
<evidence type="ECO:0000313" key="5">
    <source>
        <dbReference type="Proteomes" id="UP000007635"/>
    </source>
</evidence>
<dbReference type="Gene3D" id="3.30.70.270">
    <property type="match status" value="1"/>
</dbReference>
<dbReference type="InterPro" id="IPR043128">
    <property type="entry name" value="Rev_trsase/Diguanyl_cyclase"/>
</dbReference>
<reference evidence="4 5" key="1">
    <citation type="journal article" date="2021" name="G3 (Bethesda)">
        <title>Improved contiguity of the threespine stickleback genome using long-read sequencing.</title>
        <authorList>
            <person name="Nath S."/>
            <person name="Shaw D.E."/>
            <person name="White M.A."/>
        </authorList>
    </citation>
    <scope>NUCLEOTIDE SEQUENCE [LARGE SCALE GENOMIC DNA]</scope>
    <source>
        <strain evidence="4 5">Lake Benthic</strain>
    </source>
</reference>
<dbReference type="SUPFAM" id="SSF56672">
    <property type="entry name" value="DNA/RNA polymerases"/>
    <property type="match status" value="1"/>
</dbReference>
<accession>A0AAQ4RED7</accession>
<dbReference type="AlphaFoldDB" id="A0AAQ4RED7"/>
<evidence type="ECO:0000256" key="1">
    <source>
        <dbReference type="ARBA" id="ARBA00010879"/>
    </source>
</evidence>
<organism evidence="4 5">
    <name type="scientific">Gasterosteus aculeatus aculeatus</name>
    <name type="common">three-spined stickleback</name>
    <dbReference type="NCBI Taxonomy" id="481459"/>
    <lineage>
        <taxon>Eukaryota</taxon>
        <taxon>Metazoa</taxon>
        <taxon>Chordata</taxon>
        <taxon>Craniata</taxon>
        <taxon>Vertebrata</taxon>
        <taxon>Euteleostomi</taxon>
        <taxon>Actinopterygii</taxon>
        <taxon>Neopterygii</taxon>
        <taxon>Teleostei</taxon>
        <taxon>Neoteleostei</taxon>
        <taxon>Acanthomorphata</taxon>
        <taxon>Eupercaria</taxon>
        <taxon>Perciformes</taxon>
        <taxon>Cottioidei</taxon>
        <taxon>Gasterosteales</taxon>
        <taxon>Gasterosteidae</taxon>
        <taxon>Gasterosteus</taxon>
    </lineage>
</organism>
<dbReference type="GeneTree" id="ENSGT00940000163417"/>
<proteinExistence type="inferred from homology"/>
<dbReference type="InterPro" id="IPR000477">
    <property type="entry name" value="RT_dom"/>
</dbReference>
<dbReference type="InterPro" id="IPR051320">
    <property type="entry name" value="Viral_Replic_Matur_Polypro"/>
</dbReference>
<dbReference type="GO" id="GO:0004523">
    <property type="term" value="F:RNA-DNA hybrid ribonuclease activity"/>
    <property type="evidence" value="ECO:0007669"/>
    <property type="project" value="UniProtKB-EC"/>
</dbReference>
<dbReference type="PANTHER" id="PTHR33064:SF37">
    <property type="entry name" value="RIBONUCLEASE H"/>
    <property type="match status" value="1"/>
</dbReference>
<reference evidence="4" key="2">
    <citation type="submission" date="2025-05" db="UniProtKB">
        <authorList>
            <consortium name="Ensembl"/>
        </authorList>
    </citation>
    <scope>IDENTIFICATION</scope>
</reference>
<sequence>MYRITGKATNSVILTHEQVSRDHGCEKTDHPCTATLLEKLPDYLWSEGPTDVGFCNACKPVTFEVHHGHPIWQPQYPHKPAAAEGIKETIEGLVKSGVLEPSQSAWNTPILPVEKTGTGKYRMAHDLRKINDILVTTTVPVPNPYTTLTSLTPQQQWFTCIDLANAFFCLLLHKDLRDVFSFTYGNRQLRYTRLPQGFAPSPGIFNQVLKQALTGCSLPEGTTLIQYVDDILLASTSVESCLEATDTVLRRLAKTGFKVSKSKLQVARRQVSFLGRVLSGSGSGFSAAHRSSILHHPRPQNV</sequence>
<comment type="similarity">
    <text evidence="1">Belongs to the beta type-B retroviral polymerase family. HERV class-II K(HML-2) pol subfamily.</text>
</comment>
<dbReference type="InterPro" id="IPR043502">
    <property type="entry name" value="DNA/RNA_pol_sf"/>
</dbReference>
<dbReference type="Gene3D" id="3.10.10.10">
    <property type="entry name" value="HIV Type 1 Reverse Transcriptase, subunit A, domain 1"/>
    <property type="match status" value="1"/>
</dbReference>
<evidence type="ECO:0000259" key="3">
    <source>
        <dbReference type="PROSITE" id="PS50878"/>
    </source>
</evidence>